<dbReference type="PANTHER" id="PTHR31133:SF12">
    <property type="entry name" value="MEMBRANE PROTEIN"/>
    <property type="match status" value="1"/>
</dbReference>
<dbReference type="AlphaFoldDB" id="A0A5N6QKE4"/>
<protein>
    <submittedName>
        <fullName evidence="2">Uncharacterized protein</fullName>
    </submittedName>
</protein>
<feature type="transmembrane region" description="Helical" evidence="1">
    <location>
        <begin position="178"/>
        <end position="205"/>
    </location>
</feature>
<feature type="transmembrane region" description="Helical" evidence="1">
    <location>
        <begin position="77"/>
        <end position="108"/>
    </location>
</feature>
<gene>
    <name evidence="2" type="ORF">FH972_004005</name>
</gene>
<evidence type="ECO:0000313" key="2">
    <source>
        <dbReference type="EMBL" id="KAE7999597.1"/>
    </source>
</evidence>
<dbReference type="PANTHER" id="PTHR31133">
    <property type="entry name" value="MEMBRANE PROTEIN"/>
    <property type="match status" value="1"/>
</dbReference>
<keyword evidence="1" id="KW-0472">Membrane</keyword>
<keyword evidence="1" id="KW-0812">Transmembrane</keyword>
<accession>A0A5N6QKE4</accession>
<keyword evidence="3" id="KW-1185">Reference proteome</keyword>
<dbReference type="Proteomes" id="UP000327013">
    <property type="component" value="Chromosome 1"/>
</dbReference>
<evidence type="ECO:0000313" key="3">
    <source>
        <dbReference type="Proteomes" id="UP000327013"/>
    </source>
</evidence>
<dbReference type="InterPro" id="IPR040229">
    <property type="entry name" value="At3g27390-like"/>
</dbReference>
<feature type="transmembrane region" description="Helical" evidence="1">
    <location>
        <begin position="253"/>
        <end position="272"/>
    </location>
</feature>
<feature type="transmembrane region" description="Helical" evidence="1">
    <location>
        <begin position="39"/>
        <end position="65"/>
    </location>
</feature>
<keyword evidence="1" id="KW-1133">Transmembrane helix</keyword>
<name>A0A5N6QKE4_9ROSI</name>
<feature type="transmembrane region" description="Helical" evidence="1">
    <location>
        <begin position="12"/>
        <end position="33"/>
    </location>
</feature>
<organism evidence="2 3">
    <name type="scientific">Carpinus fangiana</name>
    <dbReference type="NCBI Taxonomy" id="176857"/>
    <lineage>
        <taxon>Eukaryota</taxon>
        <taxon>Viridiplantae</taxon>
        <taxon>Streptophyta</taxon>
        <taxon>Embryophyta</taxon>
        <taxon>Tracheophyta</taxon>
        <taxon>Spermatophyta</taxon>
        <taxon>Magnoliopsida</taxon>
        <taxon>eudicotyledons</taxon>
        <taxon>Gunneridae</taxon>
        <taxon>Pentapetalae</taxon>
        <taxon>rosids</taxon>
        <taxon>fabids</taxon>
        <taxon>Fagales</taxon>
        <taxon>Betulaceae</taxon>
        <taxon>Carpinus</taxon>
    </lineage>
</organism>
<proteinExistence type="predicted"/>
<dbReference type="EMBL" id="CM017321">
    <property type="protein sequence ID" value="KAE7999597.1"/>
    <property type="molecule type" value="Genomic_DNA"/>
</dbReference>
<sequence>MDLPTSFTGWLRILYVVFAFCSALCLGALKGLLVGPIAGLILVIGNVGVILGMFPAHVAWTFYSLIKTNRFDVPLKVAILIALPALFGLWLGLSIAGSVLVGVGYGFFTPWVSTFEAFRHDNESKKFSHCIVDGTLGTIKGSCTVVRDFADICFHSYPLYLEELRESPASNDLRTLRFIHIPACIIVGLMGLMVDIPLYTAIAVVKSPYMLFKGWFRLVHDVITREGPFLETACIPIAGLTILLWPLVVTASILMAVFSSIFVGLYASVIVYQERSFRRGVAYVIAMVAEFDEYTNDWLYLREGTILPKPLYRKKFVPQSSEFSFRGNRMTGGIIGSFSTEAPAMLVPSVAQSRSVVETIQEVKVVQIWQSMMRSCEMRGKELLDAGVITPADLYEWVRAKNSDEAAVISVGLPCYSLLQALLHSIKSNSGGLLLLDGVEVTYLNRPKDKLLDWFFNPVMVLKEQISVIKLEEDEVKFLENAVLFGSNTQRMEAWQNGSSAPQDALRAAQIQGITRRMIGMIRSVSKFPTYRRRFQQVVKGLITYSLEKERSSRSNSLCSIASFQDM</sequence>
<evidence type="ECO:0000256" key="1">
    <source>
        <dbReference type="SAM" id="Phobius"/>
    </source>
</evidence>
<reference evidence="2 3" key="1">
    <citation type="submission" date="2019-06" db="EMBL/GenBank/DDBJ databases">
        <title>A chromosomal-level reference genome of Carpinus fangiana (Coryloideae, Betulaceae).</title>
        <authorList>
            <person name="Yang X."/>
            <person name="Wang Z."/>
            <person name="Zhang L."/>
            <person name="Hao G."/>
            <person name="Liu J."/>
            <person name="Yang Y."/>
        </authorList>
    </citation>
    <scope>NUCLEOTIDE SEQUENCE [LARGE SCALE GENOMIC DNA]</scope>
    <source>
        <strain evidence="2">Cfa_2016G</strain>
        <tissue evidence="2">Leaf</tissue>
    </source>
</reference>
<dbReference type="OrthoDB" id="1054248at2759"/>